<evidence type="ECO:0000256" key="4">
    <source>
        <dbReference type="ARBA" id="ARBA00022989"/>
    </source>
</evidence>
<comment type="subcellular location">
    <subcellularLocation>
        <location evidence="1">Membrane</location>
        <topology evidence="1">Multi-pass membrane protein</topology>
    </subcellularLocation>
</comment>
<comment type="similarity">
    <text evidence="2">Belongs to the GtrA family.</text>
</comment>
<keyword evidence="4 6" id="KW-1133">Transmembrane helix</keyword>
<reference evidence="8 9" key="1">
    <citation type="submission" date="2017-03" db="EMBL/GenBank/DDBJ databases">
        <authorList>
            <person name="Afonso C.L."/>
            <person name="Miller P.J."/>
            <person name="Scott M.A."/>
            <person name="Spackman E."/>
            <person name="Goraichik I."/>
            <person name="Dimitrov K.M."/>
            <person name="Suarez D.L."/>
            <person name="Swayne D.E."/>
        </authorList>
    </citation>
    <scope>NUCLEOTIDE SEQUENCE [LARGE SCALE GENOMIC DNA]</scope>
    <source>
        <strain evidence="8 9">CECT 7023</strain>
    </source>
</reference>
<evidence type="ECO:0000259" key="7">
    <source>
        <dbReference type="Pfam" id="PF04138"/>
    </source>
</evidence>
<accession>A0A1Y5U033</accession>
<dbReference type="AlphaFoldDB" id="A0A1Y5U033"/>
<evidence type="ECO:0000256" key="1">
    <source>
        <dbReference type="ARBA" id="ARBA00004141"/>
    </source>
</evidence>
<keyword evidence="3 6" id="KW-0812">Transmembrane</keyword>
<feature type="transmembrane region" description="Helical" evidence="6">
    <location>
        <begin position="7"/>
        <end position="29"/>
    </location>
</feature>
<dbReference type="Pfam" id="PF04138">
    <property type="entry name" value="GtrA_DPMS_TM"/>
    <property type="match status" value="1"/>
</dbReference>
<feature type="transmembrane region" description="Helical" evidence="6">
    <location>
        <begin position="102"/>
        <end position="121"/>
    </location>
</feature>
<feature type="domain" description="GtrA/DPMS transmembrane" evidence="7">
    <location>
        <begin position="9"/>
        <end position="127"/>
    </location>
</feature>
<evidence type="ECO:0000256" key="2">
    <source>
        <dbReference type="ARBA" id="ARBA00009399"/>
    </source>
</evidence>
<feature type="transmembrane region" description="Helical" evidence="6">
    <location>
        <begin position="73"/>
        <end position="96"/>
    </location>
</feature>
<feature type="transmembrane region" description="Helical" evidence="6">
    <location>
        <begin position="35"/>
        <end position="53"/>
    </location>
</feature>
<evidence type="ECO:0000313" key="8">
    <source>
        <dbReference type="EMBL" id="SLN77836.1"/>
    </source>
</evidence>
<evidence type="ECO:0000256" key="5">
    <source>
        <dbReference type="ARBA" id="ARBA00023136"/>
    </source>
</evidence>
<gene>
    <name evidence="8" type="ORF">ROA7023_04529</name>
</gene>
<organism evidence="8 9">
    <name type="scientific">Roseisalinus antarcticus</name>
    <dbReference type="NCBI Taxonomy" id="254357"/>
    <lineage>
        <taxon>Bacteria</taxon>
        <taxon>Pseudomonadati</taxon>
        <taxon>Pseudomonadota</taxon>
        <taxon>Alphaproteobacteria</taxon>
        <taxon>Rhodobacterales</taxon>
        <taxon>Roseobacteraceae</taxon>
        <taxon>Roseisalinus</taxon>
    </lineage>
</organism>
<sequence length="137" mass="15028">MTPPRRLLRFGVVGAFGFMVDGGLLWLLVSNDANPFLARGLSFPAAVFTTWWLNRIWTFANATRSSPRRQLNLYFALQVVGSLTNFAVYSVLLVFIEPTPLNALGALAGGAVVGMIVNFLGSQRYVFKTDIATSPKQ</sequence>
<dbReference type="GO" id="GO:0005886">
    <property type="term" value="C:plasma membrane"/>
    <property type="evidence" value="ECO:0007669"/>
    <property type="project" value="TreeGrafter"/>
</dbReference>
<dbReference type="GO" id="GO:0000271">
    <property type="term" value="P:polysaccharide biosynthetic process"/>
    <property type="evidence" value="ECO:0007669"/>
    <property type="project" value="InterPro"/>
</dbReference>
<evidence type="ECO:0000313" key="9">
    <source>
        <dbReference type="Proteomes" id="UP000193900"/>
    </source>
</evidence>
<dbReference type="PANTHER" id="PTHR38459">
    <property type="entry name" value="PROPHAGE BACTOPRENOL-LINKED GLUCOSE TRANSLOCASE HOMOLOG"/>
    <property type="match status" value="1"/>
</dbReference>
<dbReference type="InterPro" id="IPR051401">
    <property type="entry name" value="GtrA_CellWall_Glycosyl"/>
</dbReference>
<evidence type="ECO:0000256" key="3">
    <source>
        <dbReference type="ARBA" id="ARBA00022692"/>
    </source>
</evidence>
<name>A0A1Y5U033_9RHOB</name>
<proteinExistence type="inferred from homology"/>
<keyword evidence="5 6" id="KW-0472">Membrane</keyword>
<dbReference type="EMBL" id="FWFZ01000064">
    <property type="protein sequence ID" value="SLN77836.1"/>
    <property type="molecule type" value="Genomic_DNA"/>
</dbReference>
<dbReference type="PANTHER" id="PTHR38459:SF1">
    <property type="entry name" value="PROPHAGE BACTOPRENOL-LINKED GLUCOSE TRANSLOCASE HOMOLOG"/>
    <property type="match status" value="1"/>
</dbReference>
<keyword evidence="9" id="KW-1185">Reference proteome</keyword>
<protein>
    <submittedName>
        <fullName evidence="8">GtrA-like protein</fullName>
    </submittedName>
</protein>
<evidence type="ECO:0000256" key="6">
    <source>
        <dbReference type="SAM" id="Phobius"/>
    </source>
</evidence>
<dbReference type="InterPro" id="IPR007267">
    <property type="entry name" value="GtrA_DPMS_TM"/>
</dbReference>
<dbReference type="Proteomes" id="UP000193900">
    <property type="component" value="Unassembled WGS sequence"/>
</dbReference>